<feature type="region of interest" description="Disordered" evidence="2">
    <location>
        <begin position="1"/>
        <end position="31"/>
    </location>
</feature>
<reference evidence="4 5" key="1">
    <citation type="journal article" date="2022" name="Gigascience">
        <title>A chromosome-level genome assembly and annotation of the desert horned lizard, Phrynosoma platyrhinos, provides insight into chromosomal rearrangements among reptiles.</title>
        <authorList>
            <person name="Koochekian N."/>
            <person name="Ascanio A."/>
            <person name="Farleigh K."/>
            <person name="Card D.C."/>
            <person name="Schield D.R."/>
            <person name="Castoe T.A."/>
            <person name="Jezkova T."/>
        </authorList>
    </citation>
    <scope>NUCLEOTIDE SEQUENCE [LARGE SCALE GENOMIC DNA]</scope>
    <source>
        <strain evidence="4">NK-2021</strain>
    </source>
</reference>
<dbReference type="Proteomes" id="UP000826234">
    <property type="component" value="Unassembled WGS sequence"/>
</dbReference>
<evidence type="ECO:0000313" key="5">
    <source>
        <dbReference type="Proteomes" id="UP000826234"/>
    </source>
</evidence>
<feature type="compositionally biased region" description="Basic and acidic residues" evidence="2">
    <location>
        <begin position="1"/>
        <end position="22"/>
    </location>
</feature>
<dbReference type="PANTHER" id="PTHR45935:SF15">
    <property type="entry name" value="SCAN BOX DOMAIN-CONTAINING PROTEIN"/>
    <property type="match status" value="1"/>
</dbReference>
<evidence type="ECO:0000256" key="2">
    <source>
        <dbReference type="SAM" id="MobiDB-lite"/>
    </source>
</evidence>
<feature type="domain" description="SCAN box" evidence="3">
    <location>
        <begin position="223"/>
        <end position="292"/>
    </location>
</feature>
<dbReference type="EMBL" id="JAIPUX010000439">
    <property type="protein sequence ID" value="KAH0630570.1"/>
    <property type="molecule type" value="Genomic_DNA"/>
</dbReference>
<dbReference type="Pfam" id="PF02023">
    <property type="entry name" value="SCAN"/>
    <property type="match status" value="1"/>
</dbReference>
<protein>
    <recommendedName>
        <fullName evidence="3">SCAN box domain-containing protein</fullName>
    </recommendedName>
</protein>
<keyword evidence="1" id="KW-0539">Nucleus</keyword>
<dbReference type="SMART" id="SM00431">
    <property type="entry name" value="SCAN"/>
    <property type="match status" value="1"/>
</dbReference>
<sequence length="335" mass="38051">MKTERNDTLDPKLEKGTKELRKGPFPSAEVGSVGQEALQQVWEAQWQAFLKAMESPHVGARDPQLPEMAVCGDAKTFPSPYEGSKEDRDWYLRNVNRGVQLAPSRLRQREKGPSGKGPELCQEMLVNFPSGGKDVLGNTDKHIWNVVKEECEGSASLVGEDCVGKDEVHLKESLEQEDCGISEGKDAENRVVYHNQAEVSHEPFGISKEDLPFPWPQGWCIARKTEGPRGVCGQLRELCSQWLKVERHTKDEILELLILEQFLSILPGSMQSWVRDRKPEGCAQAVALAEDFLLRCQSHFWLWILLRQTRFCCWTLGLKSYAENPLKSRLKRQDH</sequence>
<keyword evidence="5" id="KW-1185">Reference proteome</keyword>
<dbReference type="InterPro" id="IPR038269">
    <property type="entry name" value="SCAN_sf"/>
</dbReference>
<dbReference type="InterPro" id="IPR050916">
    <property type="entry name" value="SCAN-C2H2_zinc_finger"/>
</dbReference>
<proteinExistence type="predicted"/>
<name>A0ABQ7TL81_PHRPL</name>
<dbReference type="PROSITE" id="PS50804">
    <property type="entry name" value="SCAN_BOX"/>
    <property type="match status" value="1"/>
</dbReference>
<organism evidence="4 5">
    <name type="scientific">Phrynosoma platyrhinos</name>
    <name type="common">Desert horned lizard</name>
    <dbReference type="NCBI Taxonomy" id="52577"/>
    <lineage>
        <taxon>Eukaryota</taxon>
        <taxon>Metazoa</taxon>
        <taxon>Chordata</taxon>
        <taxon>Craniata</taxon>
        <taxon>Vertebrata</taxon>
        <taxon>Euteleostomi</taxon>
        <taxon>Lepidosauria</taxon>
        <taxon>Squamata</taxon>
        <taxon>Bifurcata</taxon>
        <taxon>Unidentata</taxon>
        <taxon>Episquamata</taxon>
        <taxon>Toxicofera</taxon>
        <taxon>Iguania</taxon>
        <taxon>Phrynosomatidae</taxon>
        <taxon>Phrynosomatinae</taxon>
        <taxon>Phrynosoma</taxon>
    </lineage>
</organism>
<dbReference type="SUPFAM" id="SSF47353">
    <property type="entry name" value="Retrovirus capsid dimerization domain-like"/>
    <property type="match status" value="1"/>
</dbReference>
<dbReference type="InterPro" id="IPR003309">
    <property type="entry name" value="SCAN_dom"/>
</dbReference>
<dbReference type="Gene3D" id="1.10.4020.10">
    <property type="entry name" value="DNA breaking-rejoining enzymes"/>
    <property type="match status" value="1"/>
</dbReference>
<evidence type="ECO:0000259" key="3">
    <source>
        <dbReference type="PROSITE" id="PS50804"/>
    </source>
</evidence>
<dbReference type="PANTHER" id="PTHR45935">
    <property type="entry name" value="PROTEIN ZBED8-RELATED"/>
    <property type="match status" value="1"/>
</dbReference>
<evidence type="ECO:0000313" key="4">
    <source>
        <dbReference type="EMBL" id="KAH0630570.1"/>
    </source>
</evidence>
<evidence type="ECO:0000256" key="1">
    <source>
        <dbReference type="ARBA" id="ARBA00023242"/>
    </source>
</evidence>
<accession>A0ABQ7TL81</accession>
<comment type="caution">
    <text evidence="4">The sequence shown here is derived from an EMBL/GenBank/DDBJ whole genome shotgun (WGS) entry which is preliminary data.</text>
</comment>
<gene>
    <name evidence="4" type="ORF">JD844_013753</name>
</gene>